<keyword evidence="6" id="KW-0378">Hydrolase</keyword>
<dbReference type="GO" id="GO:0006281">
    <property type="term" value="P:DNA repair"/>
    <property type="evidence" value="ECO:0007669"/>
    <property type="project" value="UniProtKB-KW"/>
</dbReference>
<dbReference type="EMBL" id="CZAP01000011">
    <property type="protein sequence ID" value="CUP71937.1"/>
    <property type="molecule type" value="Genomic_DNA"/>
</dbReference>
<keyword evidence="7" id="KW-0460">Magnesium</keyword>
<comment type="cofactor">
    <cofactor evidence="1">
        <name>Mn(2+)</name>
        <dbReference type="ChEBI" id="CHEBI:29035"/>
    </cofactor>
</comment>
<dbReference type="GO" id="GO:0046872">
    <property type="term" value="F:metal ion binding"/>
    <property type="evidence" value="ECO:0007669"/>
    <property type="project" value="UniProtKB-KW"/>
</dbReference>
<evidence type="ECO:0000256" key="5">
    <source>
        <dbReference type="ARBA" id="ARBA00022763"/>
    </source>
</evidence>
<evidence type="ECO:0000256" key="6">
    <source>
        <dbReference type="ARBA" id="ARBA00022801"/>
    </source>
</evidence>
<organism evidence="11 12">
    <name type="scientific">Bacteroides thetaiotaomicron</name>
    <dbReference type="NCBI Taxonomy" id="818"/>
    <lineage>
        <taxon>Bacteria</taxon>
        <taxon>Pseudomonadati</taxon>
        <taxon>Bacteroidota</taxon>
        <taxon>Bacteroidia</taxon>
        <taxon>Bacteroidales</taxon>
        <taxon>Bacteroidaceae</taxon>
        <taxon>Bacteroides</taxon>
    </lineage>
</organism>
<evidence type="ECO:0000256" key="3">
    <source>
        <dbReference type="ARBA" id="ARBA00022722"/>
    </source>
</evidence>
<feature type="transmembrane region" description="Helical" evidence="9">
    <location>
        <begin position="6"/>
        <end position="22"/>
    </location>
</feature>
<evidence type="ECO:0000256" key="7">
    <source>
        <dbReference type="ARBA" id="ARBA00022842"/>
    </source>
</evidence>
<dbReference type="PANTHER" id="PTHR15822:SF4">
    <property type="entry name" value="TYROSYL-DNA PHOSPHODIESTERASE 2"/>
    <property type="match status" value="1"/>
</dbReference>
<evidence type="ECO:0000256" key="1">
    <source>
        <dbReference type="ARBA" id="ARBA00001936"/>
    </source>
</evidence>
<keyword evidence="3" id="KW-0540">Nuclease</keyword>
<keyword evidence="5" id="KW-0227">DNA damage</keyword>
<comment type="cofactor">
    <cofactor evidence="2">
        <name>Mg(2+)</name>
        <dbReference type="ChEBI" id="CHEBI:18420"/>
    </cofactor>
</comment>
<dbReference type="GO" id="GO:0004527">
    <property type="term" value="F:exonuclease activity"/>
    <property type="evidence" value="ECO:0007669"/>
    <property type="project" value="UniProtKB-KW"/>
</dbReference>
<accession>A0A174QJZ3</accession>
<dbReference type="Proteomes" id="UP000095576">
    <property type="component" value="Unassembled WGS sequence"/>
</dbReference>
<name>A0A174QJZ3_BACT4</name>
<keyword evidence="9" id="KW-1133">Transmembrane helix</keyword>
<feature type="domain" description="Endonuclease/exonuclease/phosphatase" evidence="10">
    <location>
        <begin position="66"/>
        <end position="297"/>
    </location>
</feature>
<evidence type="ECO:0000313" key="11">
    <source>
        <dbReference type="EMBL" id="CUP71937.1"/>
    </source>
</evidence>
<evidence type="ECO:0000256" key="2">
    <source>
        <dbReference type="ARBA" id="ARBA00001946"/>
    </source>
</evidence>
<reference evidence="11 12" key="1">
    <citation type="submission" date="2015-09" db="EMBL/GenBank/DDBJ databases">
        <authorList>
            <consortium name="Pathogen Informatics"/>
        </authorList>
    </citation>
    <scope>NUCLEOTIDE SEQUENCE [LARGE SCALE GENOMIC DNA]</scope>
    <source>
        <strain evidence="11 12">2789STDY5834899</strain>
    </source>
</reference>
<keyword evidence="9" id="KW-0812">Transmembrane</keyword>
<dbReference type="InterPro" id="IPR051547">
    <property type="entry name" value="TDP2-like"/>
</dbReference>
<evidence type="ECO:0000259" key="10">
    <source>
        <dbReference type="Pfam" id="PF03372"/>
    </source>
</evidence>
<dbReference type="AlphaFoldDB" id="A0A174QJZ3"/>
<keyword evidence="11" id="KW-0269">Exonuclease</keyword>
<sequence length="306" mass="34682">MIALAFPWVLALLIAIVLITLLKKRFVVSGIIVVFALLLNCWCECVALHFFSCVTNTDARLSIKVMTWNIDGSEYDSLKVRTIVDVINEQNPDAVYLAEDFNLTAARLDQIVKTKYPYSTFPENDNGHVFYSKYPLVDVRIVEMEDYALPLRVHCRIIVDSVTMVIYGCHLASNNYTVDQQDFHIDSVINSLDAMMYLRNIKTASMLRVQEVDAILADMEQNVFENLIVMGDFNDVAGSEPLRKLSKAGFFDAWWKGGIGYGATIHHPLPYRIDHVMYKGLKLKSIKKINADGLSDHDALVAEFFI</sequence>
<dbReference type="PANTHER" id="PTHR15822">
    <property type="entry name" value="TRAF AND TNF RECEPTOR-ASSOCIATED PROTEIN"/>
    <property type="match status" value="1"/>
</dbReference>
<dbReference type="InterPro" id="IPR005135">
    <property type="entry name" value="Endo/exonuclease/phosphatase"/>
</dbReference>
<feature type="transmembrane region" description="Helical" evidence="9">
    <location>
        <begin position="29"/>
        <end position="51"/>
    </location>
</feature>
<keyword evidence="4" id="KW-0479">Metal-binding</keyword>
<keyword evidence="9" id="KW-0472">Membrane</keyword>
<evidence type="ECO:0000313" key="12">
    <source>
        <dbReference type="Proteomes" id="UP000095576"/>
    </source>
</evidence>
<dbReference type="Pfam" id="PF03372">
    <property type="entry name" value="Exo_endo_phos"/>
    <property type="match status" value="1"/>
</dbReference>
<evidence type="ECO:0000256" key="9">
    <source>
        <dbReference type="SAM" id="Phobius"/>
    </source>
</evidence>
<keyword evidence="8" id="KW-0234">DNA repair</keyword>
<dbReference type="SUPFAM" id="SSF56219">
    <property type="entry name" value="DNase I-like"/>
    <property type="match status" value="1"/>
</dbReference>
<dbReference type="InterPro" id="IPR036691">
    <property type="entry name" value="Endo/exonu/phosph_ase_sf"/>
</dbReference>
<evidence type="ECO:0000256" key="4">
    <source>
        <dbReference type="ARBA" id="ARBA00022723"/>
    </source>
</evidence>
<proteinExistence type="predicted"/>
<gene>
    <name evidence="11" type="ORF">ERS852511_02986</name>
</gene>
<evidence type="ECO:0000256" key="8">
    <source>
        <dbReference type="ARBA" id="ARBA00023204"/>
    </source>
</evidence>
<dbReference type="Gene3D" id="3.60.10.10">
    <property type="entry name" value="Endonuclease/exonuclease/phosphatase"/>
    <property type="match status" value="1"/>
</dbReference>
<protein>
    <submittedName>
        <fullName evidence="11">Exonuclease III</fullName>
    </submittedName>
</protein>